<sequence>MCCNCKDNILNNCSCSIYEVECNLNCCWCCLYSRMVDFEAKKNFFNILITDFTNVLAKQKHLKVIKKVLKNSLKDLNECEQELKIIKAKNYISLINSDNDIENIVKDIELDLGLKIRNIIKQWEIYIEISYLILDLDKSYFSKKTYKNLSDIYDYMNDFLFELAKLFKTIVFSQDNASFIYTIQENFIDLDKTLKNFHSKLEQ</sequence>
<gene>
    <name evidence="2" type="ORF">STABA_v1c04360</name>
</gene>
<protein>
    <submittedName>
        <fullName evidence="2">Uncharacterized protein</fullName>
    </submittedName>
</protein>
<evidence type="ECO:0000313" key="3">
    <source>
        <dbReference type="Proteomes" id="UP000424468"/>
    </source>
</evidence>
<feature type="coiled-coil region" evidence="1">
    <location>
        <begin position="62"/>
        <end position="89"/>
    </location>
</feature>
<evidence type="ECO:0000256" key="1">
    <source>
        <dbReference type="SAM" id="Coils"/>
    </source>
</evidence>
<proteinExistence type="predicted"/>
<dbReference type="RefSeq" id="WP_156006125.1">
    <property type="nucleotide sequence ID" value="NZ_CP046276.1"/>
</dbReference>
<organism evidence="2 3">
    <name type="scientific">Spiroplasma tabanidicola</name>
    <dbReference type="NCBI Taxonomy" id="324079"/>
    <lineage>
        <taxon>Bacteria</taxon>
        <taxon>Bacillati</taxon>
        <taxon>Mycoplasmatota</taxon>
        <taxon>Mollicutes</taxon>
        <taxon>Entomoplasmatales</taxon>
        <taxon>Spiroplasmataceae</taxon>
        <taxon>Spiroplasma</taxon>
    </lineage>
</organism>
<keyword evidence="3" id="KW-1185">Reference proteome</keyword>
<evidence type="ECO:0000313" key="2">
    <source>
        <dbReference type="EMBL" id="QGS51799.1"/>
    </source>
</evidence>
<name>A0A6I6C8L6_9MOLU</name>
<dbReference type="EMBL" id="CP046276">
    <property type="protein sequence ID" value="QGS51799.1"/>
    <property type="molecule type" value="Genomic_DNA"/>
</dbReference>
<dbReference type="OrthoDB" id="389325at2"/>
<dbReference type="AlphaFoldDB" id="A0A6I6C8L6"/>
<accession>A0A6I6C8L6</accession>
<reference evidence="2 3" key="1">
    <citation type="submission" date="2019-11" db="EMBL/GenBank/DDBJ databases">
        <title>Complete genome sequence of Spiroplasma tabanidicola TAUS-1 (DSM 22603).</title>
        <authorList>
            <person name="Huang C.-T."/>
            <person name="Lin Y.-C."/>
            <person name="Kuo C.-H."/>
        </authorList>
    </citation>
    <scope>NUCLEOTIDE SEQUENCE [LARGE SCALE GENOMIC DNA]</scope>
    <source>
        <strain evidence="2 3">TAUS-1</strain>
    </source>
</reference>
<keyword evidence="1" id="KW-0175">Coiled coil</keyword>
<dbReference type="Proteomes" id="UP000424468">
    <property type="component" value="Chromosome"/>
</dbReference>
<dbReference type="KEGG" id="stab:STABA_v1c04360"/>